<accession>A0A1A8XZE5</accession>
<keyword evidence="2" id="KW-1185">Reference proteome</keyword>
<organism evidence="1 2">
    <name type="scientific">Candidatus Propionivibrio aalborgensis</name>
    <dbReference type="NCBI Taxonomy" id="1860101"/>
    <lineage>
        <taxon>Bacteria</taxon>
        <taxon>Pseudomonadati</taxon>
        <taxon>Pseudomonadota</taxon>
        <taxon>Betaproteobacteria</taxon>
        <taxon>Rhodocyclales</taxon>
        <taxon>Rhodocyclaceae</taxon>
        <taxon>Propionivibrio</taxon>
    </lineage>
</organism>
<dbReference type="InterPro" id="IPR029044">
    <property type="entry name" value="Nucleotide-diphossugar_trans"/>
</dbReference>
<protein>
    <submittedName>
        <fullName evidence="1">Putative Spore coat polysaccharide biosynthesis protein SpsF</fullName>
    </submittedName>
</protein>
<dbReference type="SUPFAM" id="SSF53448">
    <property type="entry name" value="Nucleotide-diphospho-sugar transferases"/>
    <property type="match status" value="1"/>
</dbReference>
<name>A0A1A8XZE5_9RHOO</name>
<dbReference type="InterPro" id="IPR003329">
    <property type="entry name" value="Cytidylyl_trans"/>
</dbReference>
<reference evidence="1 2" key="1">
    <citation type="submission" date="2016-06" db="EMBL/GenBank/DDBJ databases">
        <authorList>
            <person name="Kjaerup R.B."/>
            <person name="Dalgaard T.S."/>
            <person name="Juul-Madsen H.R."/>
        </authorList>
    </citation>
    <scope>NUCLEOTIDE SEQUENCE [LARGE SCALE GENOMIC DNA]</scope>
    <source>
        <strain evidence="1">2</strain>
    </source>
</reference>
<dbReference type="AlphaFoldDB" id="A0A1A8XZE5"/>
<dbReference type="PANTHER" id="PTHR42866">
    <property type="entry name" value="3-DEOXY-MANNO-OCTULOSONATE CYTIDYLYLTRANSFERASE"/>
    <property type="match status" value="1"/>
</dbReference>
<dbReference type="EMBL" id="FLQY01000246">
    <property type="protein sequence ID" value="SBT09438.1"/>
    <property type="molecule type" value="Genomic_DNA"/>
</dbReference>
<evidence type="ECO:0000313" key="2">
    <source>
        <dbReference type="Proteomes" id="UP000199600"/>
    </source>
</evidence>
<dbReference type="Pfam" id="PF02348">
    <property type="entry name" value="CTP_transf_3"/>
    <property type="match status" value="1"/>
</dbReference>
<gene>
    <name evidence="1" type="ORF">PROAA_320072</name>
</gene>
<dbReference type="Proteomes" id="UP000199600">
    <property type="component" value="Unassembled WGS sequence"/>
</dbReference>
<dbReference type="Gene3D" id="3.90.550.10">
    <property type="entry name" value="Spore Coat Polysaccharide Biosynthesis Protein SpsA, Chain A"/>
    <property type="match status" value="1"/>
</dbReference>
<dbReference type="GO" id="GO:0005829">
    <property type="term" value="C:cytosol"/>
    <property type="evidence" value="ECO:0007669"/>
    <property type="project" value="TreeGrafter"/>
</dbReference>
<dbReference type="PANTHER" id="PTHR42866:SF1">
    <property type="entry name" value="SPORE COAT POLYSACCHARIDE BIOSYNTHESIS PROTEIN SPSF"/>
    <property type="match status" value="1"/>
</dbReference>
<proteinExistence type="predicted"/>
<sequence length="250" mass="27894">MQLVYLSQNDGWSRCEIEMKIVSVIQARMSSRRLPGKILRMVRGRSMLTYLTERLRHCRQLDGIVLATSREESDDPVVAFAETTGLPCYRGSLDDVASRLLGAADEAGAQALVRISGDSPLIDSTLVDRLVSVFRESDRPDLVTNVARRTFPKGQSIEVVSVEALRTRVLDGMSPTEKEHVTESFYKHPDGGRIISIEHTELLGDMQLSVDTAEDMSRLEALLDLLDEPYWRHGLAEIVAAQRRLDGGRA</sequence>
<evidence type="ECO:0000313" key="1">
    <source>
        <dbReference type="EMBL" id="SBT09438.1"/>
    </source>
</evidence>